<reference evidence="2 3" key="1">
    <citation type="journal article" date="2016" name="Gut Pathog.">
        <title>Whole genome sequencing of "Faecalibaculum rodentium" ALO17, isolated from C57BL/6J laboratory mouse feces.</title>
        <authorList>
            <person name="Lim S."/>
            <person name="Chang D.H."/>
            <person name="Ahn S."/>
            <person name="Kim B.C."/>
        </authorList>
    </citation>
    <scope>NUCLEOTIDE SEQUENCE [LARGE SCALE GENOMIC DNA]</scope>
    <source>
        <strain evidence="2 3">Alo17</strain>
    </source>
</reference>
<dbReference type="Proteomes" id="UP000069771">
    <property type="component" value="Chromosome"/>
</dbReference>
<keyword evidence="3" id="KW-1185">Reference proteome</keyword>
<organism evidence="2 3">
    <name type="scientific">Faecalibaculum rodentium</name>
    <dbReference type="NCBI Taxonomy" id="1702221"/>
    <lineage>
        <taxon>Bacteria</taxon>
        <taxon>Bacillati</taxon>
        <taxon>Bacillota</taxon>
        <taxon>Erysipelotrichia</taxon>
        <taxon>Erysipelotrichales</taxon>
        <taxon>Erysipelotrichaceae</taxon>
        <taxon>Faecalibaculum</taxon>
    </lineage>
</organism>
<dbReference type="EMBL" id="CP011391">
    <property type="protein sequence ID" value="AMK53258.1"/>
    <property type="molecule type" value="Genomic_DNA"/>
</dbReference>
<keyword evidence="1" id="KW-0732">Signal</keyword>
<dbReference type="KEGG" id="fro:AALO17_01240"/>
<gene>
    <name evidence="2" type="ORF">AALO17_01240</name>
</gene>
<evidence type="ECO:0008006" key="4">
    <source>
        <dbReference type="Google" id="ProtNLM"/>
    </source>
</evidence>
<feature type="signal peptide" evidence="1">
    <location>
        <begin position="1"/>
        <end position="22"/>
    </location>
</feature>
<evidence type="ECO:0000313" key="3">
    <source>
        <dbReference type="Proteomes" id="UP000069771"/>
    </source>
</evidence>
<dbReference type="PROSITE" id="PS51257">
    <property type="entry name" value="PROKAR_LIPOPROTEIN"/>
    <property type="match status" value="1"/>
</dbReference>
<proteinExistence type="predicted"/>
<evidence type="ECO:0000313" key="2">
    <source>
        <dbReference type="EMBL" id="AMK53258.1"/>
    </source>
</evidence>
<sequence>MKKLLTAAFSAALLFMAGCADSDTGAVKDTTESFLKAEHEGNLDEATKYLTGDATDMFESREDMRADLKGYEDQGVSNETLDQFVDAQIKAYTMVWEDSKIDDVQVGDDTATVLVTTKGIGMKDWENMTTSGLSAEVGSQWMDDNMSRIEEYKSSHTEEEYMAWYLDQVVPVYAQELVSRLDAEPRQTTNYRFSLEKTGDGWKISNVEIGTLEESDDQ</sequence>
<accession>A0A140DRI1</accession>
<dbReference type="RefSeq" id="WP_067554170.1">
    <property type="nucleotide sequence ID" value="NZ_CAMTBT010000098.1"/>
</dbReference>
<name>A0A140DRI1_9FIRM</name>
<evidence type="ECO:0000256" key="1">
    <source>
        <dbReference type="SAM" id="SignalP"/>
    </source>
</evidence>
<dbReference type="GeneID" id="78477043"/>
<feature type="chain" id="PRO_5007302003" description="DUF5105 domain-containing protein" evidence="1">
    <location>
        <begin position="23"/>
        <end position="218"/>
    </location>
</feature>
<protein>
    <recommendedName>
        <fullName evidence="4">DUF5105 domain-containing protein</fullName>
    </recommendedName>
</protein>
<dbReference type="AlphaFoldDB" id="A0A140DRI1"/>